<feature type="transmembrane region" description="Helical" evidence="1">
    <location>
        <begin position="129"/>
        <end position="150"/>
    </location>
</feature>
<organism evidence="2 3">
    <name type="scientific">Limosilactobacillus reuteri</name>
    <name type="common">Lactobacillus reuteri</name>
    <dbReference type="NCBI Taxonomy" id="1598"/>
    <lineage>
        <taxon>Bacteria</taxon>
        <taxon>Bacillati</taxon>
        <taxon>Bacillota</taxon>
        <taxon>Bacilli</taxon>
        <taxon>Lactobacillales</taxon>
        <taxon>Lactobacillaceae</taxon>
        <taxon>Limosilactobacillus</taxon>
    </lineage>
</organism>
<feature type="transmembrane region" description="Helical" evidence="1">
    <location>
        <begin position="162"/>
        <end position="190"/>
    </location>
</feature>
<evidence type="ECO:0000313" key="3">
    <source>
        <dbReference type="Proteomes" id="UP000441557"/>
    </source>
</evidence>
<dbReference type="Proteomes" id="UP000441557">
    <property type="component" value="Unassembled WGS sequence"/>
</dbReference>
<dbReference type="AlphaFoldDB" id="A0AB36AHB6"/>
<keyword evidence="1" id="KW-0812">Transmembrane</keyword>
<keyword evidence="1" id="KW-1133">Transmembrane helix</keyword>
<keyword evidence="1" id="KW-0472">Membrane</keyword>
<dbReference type="EMBL" id="WJMZ01000017">
    <property type="protein sequence ID" value="MRG84630.1"/>
    <property type="molecule type" value="Genomic_DNA"/>
</dbReference>
<sequence length="242" mass="27481">MTKKLAALIWLRFKLFTVNKSILFEIVSPFIFAYFYKYLYSLQKISTQNSDFLGFLIPFSLSIGISIPIIAILSEEQEKNSLSALMLSGVHYFEYLISLAIVSLFFALCIIIIIPLILNSKVSILNFNYFFSSTFMAISVCLISLIAGLLAKTQVIGQVISLPVVAITSFLPMLATINNTCKAIVNYSFISLFYKYIQEPNLALGNNSKSLVIVLLWIALLITITYLIIQIYRKDLFNYDWH</sequence>
<name>A0AB36AHB6_LIMRT</name>
<reference evidence="2 3" key="1">
    <citation type="submission" date="2019-11" db="EMBL/GenBank/DDBJ databases">
        <title>Draft genome sequence of 12 host-associated Lactobacillus reuteri rodent strains.</title>
        <authorList>
            <person name="Zhang S."/>
            <person name="Ozcam M."/>
            <person name="Van Pijkeren J.P."/>
        </authorList>
    </citation>
    <scope>NUCLEOTIDE SEQUENCE [LARGE SCALE GENOMIC DNA]</scope>
    <source>
        <strain evidence="2 3">L1604-1</strain>
    </source>
</reference>
<feature type="transmembrane region" description="Helical" evidence="1">
    <location>
        <begin position="95"/>
        <end position="117"/>
    </location>
</feature>
<accession>A0AB36AHB6</accession>
<feature type="transmembrane region" description="Helical" evidence="1">
    <location>
        <begin position="21"/>
        <end position="40"/>
    </location>
</feature>
<feature type="transmembrane region" description="Helical" evidence="1">
    <location>
        <begin position="52"/>
        <end position="74"/>
    </location>
</feature>
<proteinExistence type="predicted"/>
<feature type="transmembrane region" description="Helical" evidence="1">
    <location>
        <begin position="210"/>
        <end position="229"/>
    </location>
</feature>
<evidence type="ECO:0000313" key="2">
    <source>
        <dbReference type="EMBL" id="MRG84630.1"/>
    </source>
</evidence>
<protein>
    <submittedName>
        <fullName evidence="2">ABC transporter permease</fullName>
    </submittedName>
</protein>
<gene>
    <name evidence="2" type="ORF">GIX80_09645</name>
</gene>
<dbReference type="RefSeq" id="WP_065867267.1">
    <property type="nucleotide sequence ID" value="NZ_MBLQ01000079.1"/>
</dbReference>
<evidence type="ECO:0000256" key="1">
    <source>
        <dbReference type="SAM" id="Phobius"/>
    </source>
</evidence>
<comment type="caution">
    <text evidence="2">The sequence shown here is derived from an EMBL/GenBank/DDBJ whole genome shotgun (WGS) entry which is preliminary data.</text>
</comment>